<feature type="domain" description="YheO-like" evidence="1">
    <location>
        <begin position="12"/>
        <end position="124"/>
    </location>
</feature>
<feature type="domain" description="Transcriptional regulator DauR-like HTH" evidence="2">
    <location>
        <begin position="165"/>
        <end position="225"/>
    </location>
</feature>
<proteinExistence type="predicted"/>
<dbReference type="InterPro" id="IPR039446">
    <property type="entry name" value="DauR-like"/>
</dbReference>
<dbReference type="Pfam" id="PF13309">
    <property type="entry name" value="HTH_22"/>
    <property type="match status" value="1"/>
</dbReference>
<evidence type="ECO:0000259" key="2">
    <source>
        <dbReference type="Pfam" id="PF13309"/>
    </source>
</evidence>
<dbReference type="Proteomes" id="UP000184001">
    <property type="component" value="Unassembled WGS sequence"/>
</dbReference>
<gene>
    <name evidence="3" type="ORF">SAMN05660830_02186</name>
</gene>
<protein>
    <submittedName>
        <fullName evidence="3">Predicted transcriptional regulator YheO, contains PAS and DNA-binding HTH domains</fullName>
    </submittedName>
</protein>
<comment type="caution">
    <text evidence="3">The sequence shown here is derived from an EMBL/GenBank/DDBJ whole genome shotgun (WGS) entry which is preliminary data.</text>
</comment>
<sequence length="227" mass="25164">MPQECRSQKTVERYIPLVKFLGVFLGNKCEVVLHDAVIKEKSVLAIANGHISGRTVGAPLTDLALQFVVTEKYKESDWVMGYKTQSSTGVPLHSATFFIREDDGSLAGMLCLNFEVSDILQAKELLAKFIDAVGFCDTSHLHSDENEMTNSNVETFTDNIEELTEGIIRSVVQHSSVAPERMTTAEKMEIMRTLQDRGVFLLKGSVALVAEVLAASEATIYRYLNKL</sequence>
<evidence type="ECO:0000313" key="4">
    <source>
        <dbReference type="Proteomes" id="UP000184001"/>
    </source>
</evidence>
<dbReference type="InterPro" id="IPR039445">
    <property type="entry name" value="DauR-like_HTH"/>
</dbReference>
<reference evidence="3 4" key="1">
    <citation type="submission" date="2016-11" db="EMBL/GenBank/DDBJ databases">
        <authorList>
            <person name="Varghese N."/>
            <person name="Submissions S."/>
        </authorList>
    </citation>
    <scope>NUCLEOTIDE SEQUENCE [LARGE SCALE GENOMIC DNA]</scope>
    <source>
        <strain evidence="3 4">DSM 17919</strain>
    </source>
</reference>
<dbReference type="InterPro" id="IPR013559">
    <property type="entry name" value="YheO"/>
</dbReference>
<dbReference type="PANTHER" id="PTHR35568">
    <property type="entry name" value="TRANSCRIPTIONAL REGULATOR DAUR"/>
    <property type="match status" value="1"/>
</dbReference>
<evidence type="ECO:0000259" key="1">
    <source>
        <dbReference type="Pfam" id="PF08348"/>
    </source>
</evidence>
<dbReference type="AlphaFoldDB" id="A0A8G2CAI6"/>
<dbReference type="RefSeq" id="WP_020000247.1">
    <property type="nucleotide sequence ID" value="NZ_CP192217.1"/>
</dbReference>
<dbReference type="PANTHER" id="PTHR35568:SF1">
    <property type="entry name" value="TRANSCRIPTIONAL REGULATOR DAUR"/>
    <property type="match status" value="1"/>
</dbReference>
<name>A0A8G2CAI6_9BACT</name>
<organism evidence="3 4">
    <name type="scientific">Halodesulfovibrio aestuarii</name>
    <dbReference type="NCBI Taxonomy" id="126333"/>
    <lineage>
        <taxon>Bacteria</taxon>
        <taxon>Pseudomonadati</taxon>
        <taxon>Thermodesulfobacteriota</taxon>
        <taxon>Desulfovibrionia</taxon>
        <taxon>Desulfovibrionales</taxon>
        <taxon>Desulfovibrionaceae</taxon>
        <taxon>Halodesulfovibrio</taxon>
    </lineage>
</organism>
<evidence type="ECO:0000313" key="3">
    <source>
        <dbReference type="EMBL" id="SHJ31622.1"/>
    </source>
</evidence>
<keyword evidence="3" id="KW-0238">DNA-binding</keyword>
<accession>A0A8G2CAI6</accession>
<dbReference type="EMBL" id="FQZR01000004">
    <property type="protein sequence ID" value="SHJ31622.1"/>
    <property type="molecule type" value="Genomic_DNA"/>
</dbReference>
<dbReference type="Pfam" id="PF08348">
    <property type="entry name" value="PAS_6"/>
    <property type="match status" value="1"/>
</dbReference>
<dbReference type="GO" id="GO:0003677">
    <property type="term" value="F:DNA binding"/>
    <property type="evidence" value="ECO:0007669"/>
    <property type="project" value="UniProtKB-KW"/>
</dbReference>